<evidence type="ECO:0000256" key="2">
    <source>
        <dbReference type="ARBA" id="ARBA00022603"/>
    </source>
</evidence>
<accession>A0A840UXB8</accession>
<evidence type="ECO:0000256" key="1">
    <source>
        <dbReference type="ARBA" id="ARBA00010203"/>
    </source>
</evidence>
<dbReference type="Proteomes" id="UP000539642">
    <property type="component" value="Unassembled WGS sequence"/>
</dbReference>
<proteinExistence type="inferred from homology"/>
<evidence type="ECO:0000256" key="3">
    <source>
        <dbReference type="ARBA" id="ARBA00022679"/>
    </source>
</evidence>
<comment type="caution">
    <text evidence="11">The sequence shown here is derived from an EMBL/GenBank/DDBJ whole genome shotgun (WGS) entry which is preliminary data.</text>
</comment>
<keyword evidence="6" id="KW-0238">DNA-binding</keyword>
<comment type="catalytic activity">
    <reaction evidence="7">
        <text>a 2'-deoxycytidine in DNA + S-adenosyl-L-methionine = an N(4)-methyl-2'-deoxycytidine in DNA + S-adenosyl-L-homocysteine + H(+)</text>
        <dbReference type="Rhea" id="RHEA:16857"/>
        <dbReference type="Rhea" id="RHEA-COMP:11369"/>
        <dbReference type="Rhea" id="RHEA-COMP:13674"/>
        <dbReference type="ChEBI" id="CHEBI:15378"/>
        <dbReference type="ChEBI" id="CHEBI:57856"/>
        <dbReference type="ChEBI" id="CHEBI:59789"/>
        <dbReference type="ChEBI" id="CHEBI:85452"/>
        <dbReference type="ChEBI" id="CHEBI:137933"/>
        <dbReference type="EC" id="2.1.1.113"/>
    </reaction>
</comment>
<dbReference type="GO" id="GO:0008170">
    <property type="term" value="F:N-methyltransferase activity"/>
    <property type="evidence" value="ECO:0007669"/>
    <property type="project" value="InterPro"/>
</dbReference>
<dbReference type="InterPro" id="IPR002941">
    <property type="entry name" value="DNA_methylase_N4/N6"/>
</dbReference>
<keyword evidence="4" id="KW-0949">S-adenosyl-L-methionine</keyword>
<evidence type="ECO:0000256" key="5">
    <source>
        <dbReference type="ARBA" id="ARBA00022747"/>
    </source>
</evidence>
<protein>
    <recommendedName>
        <fullName evidence="8">Methyltransferase</fullName>
        <ecNumber evidence="8">2.1.1.-</ecNumber>
    </recommendedName>
</protein>
<evidence type="ECO:0000313" key="11">
    <source>
        <dbReference type="EMBL" id="MBB5349573.1"/>
    </source>
</evidence>
<evidence type="ECO:0000259" key="10">
    <source>
        <dbReference type="Pfam" id="PF01555"/>
    </source>
</evidence>
<dbReference type="GO" id="GO:0015667">
    <property type="term" value="F:site-specific DNA-methyltransferase (cytosine-N4-specific) activity"/>
    <property type="evidence" value="ECO:0007669"/>
    <property type="project" value="UniProtKB-EC"/>
</dbReference>
<evidence type="ECO:0000313" key="12">
    <source>
        <dbReference type="Proteomes" id="UP000539642"/>
    </source>
</evidence>
<dbReference type="GO" id="GO:0009307">
    <property type="term" value="P:DNA restriction-modification system"/>
    <property type="evidence" value="ECO:0007669"/>
    <property type="project" value="UniProtKB-KW"/>
</dbReference>
<feature type="domain" description="DNA methylase N-4/N-6" evidence="10">
    <location>
        <begin position="183"/>
        <end position="281"/>
    </location>
</feature>
<sequence>MKVSDKSLFEETDAASQPVKKRGRPRKNAGQNTSIEVNNRVSDELPATVDPRNKLNDLTAREWIPETVSVWNQKGLGAGHPDAQIERQHPAPFSFTDVGRLIRFFTKKGHTVLDPFVGIGSTLKACAIDERHGIGIELNHDFAELSRKRLATEVRNMFSTVDGQHILEGDARDHLPTIPDESVDFVVTSPPYWSILKKEDHKVRQERLEKGLAKDYGTDTRDLAKIENYDDFLRELVAIFGECSRVLKRGRYMAIIVSDFRDKSKYIMFHSDLAQALESYGMEMRGLKVLYQRHKKVFPYGYPYSYVPNIHNQFILILQKPK</sequence>
<keyword evidence="5" id="KW-0680">Restriction system</keyword>
<evidence type="ECO:0000256" key="8">
    <source>
        <dbReference type="RuleBase" id="RU362026"/>
    </source>
</evidence>
<keyword evidence="2 11" id="KW-0489">Methyltransferase</keyword>
<dbReference type="CDD" id="cd02440">
    <property type="entry name" value="AdoMet_MTases"/>
    <property type="match status" value="1"/>
</dbReference>
<evidence type="ECO:0000256" key="6">
    <source>
        <dbReference type="ARBA" id="ARBA00023125"/>
    </source>
</evidence>
<dbReference type="PRINTS" id="PR00508">
    <property type="entry name" value="S21N4MTFRASE"/>
</dbReference>
<dbReference type="InterPro" id="IPR029063">
    <property type="entry name" value="SAM-dependent_MTases_sf"/>
</dbReference>
<dbReference type="EC" id="2.1.1.-" evidence="8"/>
<dbReference type="Gene3D" id="3.40.50.150">
    <property type="entry name" value="Vaccinia Virus protein VP39"/>
    <property type="match status" value="2"/>
</dbReference>
<reference evidence="11 12" key="1">
    <citation type="submission" date="2020-08" db="EMBL/GenBank/DDBJ databases">
        <title>Genomic Encyclopedia of Type Strains, Phase IV (KMG-IV): sequencing the most valuable type-strain genomes for metagenomic binning, comparative biology and taxonomic classification.</title>
        <authorList>
            <person name="Goeker M."/>
        </authorList>
    </citation>
    <scope>NUCLEOTIDE SEQUENCE [LARGE SCALE GENOMIC DNA]</scope>
    <source>
        <strain evidence="11 12">DSM 28570</strain>
    </source>
</reference>
<dbReference type="AlphaFoldDB" id="A0A840UXB8"/>
<dbReference type="SUPFAM" id="SSF53335">
    <property type="entry name" value="S-adenosyl-L-methionine-dependent methyltransferases"/>
    <property type="match status" value="2"/>
</dbReference>
<dbReference type="InterPro" id="IPR001091">
    <property type="entry name" value="RM_Methyltransferase"/>
</dbReference>
<dbReference type="RefSeq" id="WP_205240313.1">
    <property type="nucleotide sequence ID" value="NZ_JACHEO010000029.1"/>
</dbReference>
<gene>
    <name evidence="11" type="ORF">HNQ81_003329</name>
</gene>
<keyword evidence="3" id="KW-0808">Transferase</keyword>
<organism evidence="11 12">
    <name type="scientific">Desulfoprunum benzoelyticum</name>
    <dbReference type="NCBI Taxonomy" id="1506996"/>
    <lineage>
        <taxon>Bacteria</taxon>
        <taxon>Pseudomonadati</taxon>
        <taxon>Thermodesulfobacteriota</taxon>
        <taxon>Desulfobulbia</taxon>
        <taxon>Desulfobulbales</taxon>
        <taxon>Desulfobulbaceae</taxon>
        <taxon>Desulfoprunum</taxon>
    </lineage>
</organism>
<dbReference type="GO" id="GO:0003677">
    <property type="term" value="F:DNA binding"/>
    <property type="evidence" value="ECO:0007669"/>
    <property type="project" value="UniProtKB-KW"/>
</dbReference>
<name>A0A840UXB8_9BACT</name>
<feature type="compositionally biased region" description="Polar residues" evidence="9">
    <location>
        <begin position="29"/>
        <end position="40"/>
    </location>
</feature>
<feature type="domain" description="DNA methylase N-4/N-6" evidence="10">
    <location>
        <begin position="55"/>
        <end position="147"/>
    </location>
</feature>
<evidence type="ECO:0000256" key="4">
    <source>
        <dbReference type="ARBA" id="ARBA00022691"/>
    </source>
</evidence>
<feature type="region of interest" description="Disordered" evidence="9">
    <location>
        <begin position="1"/>
        <end position="52"/>
    </location>
</feature>
<keyword evidence="12" id="KW-1185">Reference proteome</keyword>
<evidence type="ECO:0000256" key="9">
    <source>
        <dbReference type="SAM" id="MobiDB-lite"/>
    </source>
</evidence>
<dbReference type="EMBL" id="JACHEO010000029">
    <property type="protein sequence ID" value="MBB5349573.1"/>
    <property type="molecule type" value="Genomic_DNA"/>
</dbReference>
<evidence type="ECO:0000256" key="7">
    <source>
        <dbReference type="ARBA" id="ARBA00049120"/>
    </source>
</evidence>
<comment type="similarity">
    <text evidence="1">Belongs to the N(4)/N(6)-methyltransferase family. N(4) subfamily.</text>
</comment>
<dbReference type="PROSITE" id="PS00093">
    <property type="entry name" value="N4_MTASE"/>
    <property type="match status" value="1"/>
</dbReference>
<dbReference type="Pfam" id="PF01555">
    <property type="entry name" value="N6_N4_Mtase"/>
    <property type="match status" value="2"/>
</dbReference>
<dbReference type="GO" id="GO:0032259">
    <property type="term" value="P:methylation"/>
    <property type="evidence" value="ECO:0007669"/>
    <property type="project" value="UniProtKB-KW"/>
</dbReference>
<dbReference type="InterPro" id="IPR017985">
    <property type="entry name" value="MeTrfase_CN4_CS"/>
</dbReference>